<evidence type="ECO:0000256" key="1">
    <source>
        <dbReference type="ARBA" id="ARBA00004251"/>
    </source>
</evidence>
<evidence type="ECO:0000256" key="7">
    <source>
        <dbReference type="ARBA" id="ARBA00023157"/>
    </source>
</evidence>
<keyword evidence="7" id="KW-1015">Disulfide bond</keyword>
<gene>
    <name evidence="14" type="ORF">HF521_010821</name>
</gene>
<dbReference type="GO" id="GO:0042130">
    <property type="term" value="P:negative regulation of T cell proliferation"/>
    <property type="evidence" value="ECO:0007669"/>
    <property type="project" value="TreeGrafter"/>
</dbReference>
<evidence type="ECO:0000256" key="9">
    <source>
        <dbReference type="ARBA" id="ARBA00023180"/>
    </source>
</evidence>
<comment type="caution">
    <text evidence="14">The sequence shown here is derived from an EMBL/GenBank/DDBJ whole genome shotgun (WGS) entry which is preliminary data.</text>
</comment>
<dbReference type="GO" id="GO:0007166">
    <property type="term" value="P:cell surface receptor signaling pathway"/>
    <property type="evidence" value="ECO:0007669"/>
    <property type="project" value="TreeGrafter"/>
</dbReference>
<evidence type="ECO:0000256" key="4">
    <source>
        <dbReference type="ARBA" id="ARBA00022729"/>
    </source>
</evidence>
<evidence type="ECO:0000256" key="5">
    <source>
        <dbReference type="ARBA" id="ARBA00022989"/>
    </source>
</evidence>
<evidence type="ECO:0000313" key="15">
    <source>
        <dbReference type="Proteomes" id="UP000606274"/>
    </source>
</evidence>
<keyword evidence="3 11" id="KW-0812">Transmembrane</keyword>
<keyword evidence="6 11" id="KW-0472">Membrane</keyword>
<dbReference type="InterPro" id="IPR036179">
    <property type="entry name" value="Ig-like_dom_sf"/>
</dbReference>
<evidence type="ECO:0000256" key="12">
    <source>
        <dbReference type="SAM" id="SignalP"/>
    </source>
</evidence>
<keyword evidence="10" id="KW-0393">Immunoglobulin domain</keyword>
<keyword evidence="8" id="KW-0675">Receptor</keyword>
<dbReference type="Proteomes" id="UP000606274">
    <property type="component" value="Unassembled WGS sequence"/>
</dbReference>
<dbReference type="GO" id="GO:0009897">
    <property type="term" value="C:external side of plasma membrane"/>
    <property type="evidence" value="ECO:0007669"/>
    <property type="project" value="TreeGrafter"/>
</dbReference>
<dbReference type="Gene3D" id="2.60.40.10">
    <property type="entry name" value="Immunoglobulins"/>
    <property type="match status" value="1"/>
</dbReference>
<dbReference type="SMART" id="SM00409">
    <property type="entry name" value="IG"/>
    <property type="match status" value="1"/>
</dbReference>
<keyword evidence="4 12" id="KW-0732">Signal</keyword>
<dbReference type="GO" id="GO:0042102">
    <property type="term" value="P:positive regulation of T cell proliferation"/>
    <property type="evidence" value="ECO:0007669"/>
    <property type="project" value="TreeGrafter"/>
</dbReference>
<keyword evidence="2" id="KW-1003">Cell membrane</keyword>
<proteinExistence type="predicted"/>
<evidence type="ECO:0000313" key="14">
    <source>
        <dbReference type="EMBL" id="KAF7691854.1"/>
    </source>
</evidence>
<dbReference type="InterPro" id="IPR013783">
    <property type="entry name" value="Ig-like_fold"/>
</dbReference>
<dbReference type="SUPFAM" id="SSF48726">
    <property type="entry name" value="Immunoglobulin"/>
    <property type="match status" value="1"/>
</dbReference>
<name>A0A8T0AKK6_SILME</name>
<dbReference type="GO" id="GO:0071222">
    <property type="term" value="P:cellular response to lipopolysaccharide"/>
    <property type="evidence" value="ECO:0007669"/>
    <property type="project" value="TreeGrafter"/>
</dbReference>
<evidence type="ECO:0000256" key="10">
    <source>
        <dbReference type="ARBA" id="ARBA00023319"/>
    </source>
</evidence>
<keyword evidence="5 11" id="KW-1133">Transmembrane helix</keyword>
<evidence type="ECO:0000256" key="6">
    <source>
        <dbReference type="ARBA" id="ARBA00023136"/>
    </source>
</evidence>
<feature type="domain" description="Ig-like" evidence="13">
    <location>
        <begin position="48"/>
        <end position="136"/>
    </location>
</feature>
<dbReference type="PANTHER" id="PTHR25466:SF9">
    <property type="entry name" value="FIBRONECTIN TYPE-III DOMAIN-CONTAINING PROTEIN"/>
    <property type="match status" value="1"/>
</dbReference>
<dbReference type="OrthoDB" id="8786162at2759"/>
<organism evidence="14 15">
    <name type="scientific">Silurus meridionalis</name>
    <name type="common">Southern catfish</name>
    <name type="synonym">Silurus soldatovi meridionalis</name>
    <dbReference type="NCBI Taxonomy" id="175797"/>
    <lineage>
        <taxon>Eukaryota</taxon>
        <taxon>Metazoa</taxon>
        <taxon>Chordata</taxon>
        <taxon>Craniata</taxon>
        <taxon>Vertebrata</taxon>
        <taxon>Euteleostomi</taxon>
        <taxon>Actinopterygii</taxon>
        <taxon>Neopterygii</taxon>
        <taxon>Teleostei</taxon>
        <taxon>Ostariophysi</taxon>
        <taxon>Siluriformes</taxon>
        <taxon>Siluridae</taxon>
        <taxon>Silurus</taxon>
    </lineage>
</organism>
<accession>A0A8T0AKK6</accession>
<evidence type="ECO:0000256" key="8">
    <source>
        <dbReference type="ARBA" id="ARBA00023170"/>
    </source>
</evidence>
<dbReference type="InterPro" id="IPR007110">
    <property type="entry name" value="Ig-like_dom"/>
</dbReference>
<reference evidence="14" key="1">
    <citation type="submission" date="2020-08" db="EMBL/GenBank/DDBJ databases">
        <title>Chromosome-level assembly of Southern catfish (Silurus meridionalis) provides insights into visual adaptation to the nocturnal and benthic lifestyles.</title>
        <authorList>
            <person name="Zhang Y."/>
            <person name="Wang D."/>
            <person name="Peng Z."/>
        </authorList>
    </citation>
    <scope>NUCLEOTIDE SEQUENCE</scope>
    <source>
        <strain evidence="14">SWU-2019-XX</strain>
        <tissue evidence="14">Muscle</tissue>
    </source>
</reference>
<feature type="signal peptide" evidence="12">
    <location>
        <begin position="1"/>
        <end position="23"/>
    </location>
</feature>
<evidence type="ECO:0000256" key="3">
    <source>
        <dbReference type="ARBA" id="ARBA00022692"/>
    </source>
</evidence>
<feature type="transmembrane region" description="Helical" evidence="11">
    <location>
        <begin position="271"/>
        <end position="293"/>
    </location>
</feature>
<evidence type="ECO:0000256" key="2">
    <source>
        <dbReference type="ARBA" id="ARBA00022475"/>
    </source>
</evidence>
<comment type="subcellular location">
    <subcellularLocation>
        <location evidence="1">Cell membrane</location>
        <topology evidence="1">Single-pass type I membrane protein</topology>
    </subcellularLocation>
</comment>
<dbReference type="PROSITE" id="PS50835">
    <property type="entry name" value="IG_LIKE"/>
    <property type="match status" value="1"/>
</dbReference>
<dbReference type="AlphaFoldDB" id="A0A8T0AKK6"/>
<protein>
    <recommendedName>
        <fullName evidence="13">Ig-like domain-containing protein</fullName>
    </recommendedName>
</protein>
<dbReference type="EMBL" id="JABFDY010000021">
    <property type="protein sequence ID" value="KAF7691854.1"/>
    <property type="molecule type" value="Genomic_DNA"/>
</dbReference>
<dbReference type="InterPro" id="IPR051713">
    <property type="entry name" value="T-cell_Activation_Regulation"/>
</dbReference>
<dbReference type="InterPro" id="IPR003599">
    <property type="entry name" value="Ig_sub"/>
</dbReference>
<dbReference type="GO" id="GO:0031295">
    <property type="term" value="P:T cell costimulation"/>
    <property type="evidence" value="ECO:0007669"/>
    <property type="project" value="TreeGrafter"/>
</dbReference>
<dbReference type="PANTHER" id="PTHR25466">
    <property type="entry name" value="T-LYMPHOCYTE ACTIVATION ANTIGEN"/>
    <property type="match status" value="1"/>
</dbReference>
<feature type="chain" id="PRO_5035748050" description="Ig-like domain-containing protein" evidence="12">
    <location>
        <begin position="24"/>
        <end position="342"/>
    </location>
</feature>
<sequence>MMACWFDSYYVTIFLLMVTTAEHEPCRKLKSVEALLNSVVTLKCPLTPGFTDVTWEVLEGESAEKVVSGKNCSYSCNIDGNNNKDQKPLCKMRTVSDIQKGTGSLIISHVKNTDGVWYRCSVKNTTWSKCFEVKITVKEEPQLHSEITECKTIGPFKAVLNSTFMLQCPLAKSPLDEVIWGSIEGLTVPITRCTSSGACISSGSQKPLCERAKTMKNGSLVISPVDSTDFHWFLCANANSTLCYQFKLTAEGEGNSATQSPQMQTKNYTKVTITSATFILLFVAMLVGVCMWIRKQKMKRTQEVSELDHQYEDLEDILQNDNFHYSLVQFEPKSTHTFAQRQ</sequence>
<evidence type="ECO:0000256" key="11">
    <source>
        <dbReference type="SAM" id="Phobius"/>
    </source>
</evidence>
<keyword evidence="9" id="KW-0325">Glycoprotein</keyword>
<keyword evidence="15" id="KW-1185">Reference proteome</keyword>
<evidence type="ECO:0000259" key="13">
    <source>
        <dbReference type="PROSITE" id="PS50835"/>
    </source>
</evidence>
<dbReference type="GO" id="GO:0006955">
    <property type="term" value="P:immune response"/>
    <property type="evidence" value="ECO:0007669"/>
    <property type="project" value="TreeGrafter"/>
</dbReference>